<dbReference type="PANTHER" id="PTHR46193">
    <property type="entry name" value="6-PHOSPHOGLUCONATE PHOSPHATASE"/>
    <property type="match status" value="1"/>
</dbReference>
<dbReference type="Pfam" id="PF00702">
    <property type="entry name" value="Hydrolase"/>
    <property type="match status" value="1"/>
</dbReference>
<dbReference type="InterPro" id="IPR036412">
    <property type="entry name" value="HAD-like_sf"/>
</dbReference>
<keyword evidence="3" id="KW-0479">Metal-binding</keyword>
<dbReference type="RefSeq" id="WP_182325592.1">
    <property type="nucleotide sequence ID" value="NZ_CP058554.1"/>
</dbReference>
<evidence type="ECO:0000313" key="5">
    <source>
        <dbReference type="EMBL" id="QMV75336.1"/>
    </source>
</evidence>
<keyword evidence="4" id="KW-0460">Magnesium</keyword>
<dbReference type="InterPro" id="IPR051600">
    <property type="entry name" value="Beta-PGM-like"/>
</dbReference>
<dbReference type="EMBL" id="CP058554">
    <property type="protein sequence ID" value="QMV75336.1"/>
    <property type="molecule type" value="Genomic_DNA"/>
</dbReference>
<organism evidence="5 6">
    <name type="scientific">Comamonas piscis</name>
    <dbReference type="NCBI Taxonomy" id="1562974"/>
    <lineage>
        <taxon>Bacteria</taxon>
        <taxon>Pseudomonadati</taxon>
        <taxon>Pseudomonadota</taxon>
        <taxon>Betaproteobacteria</taxon>
        <taxon>Burkholderiales</taxon>
        <taxon>Comamonadaceae</taxon>
        <taxon>Comamonas</taxon>
    </lineage>
</organism>
<reference evidence="5 6" key="1">
    <citation type="journal article" date="2020" name="G3 (Bethesda)">
        <title>CeMbio - The Caenorhabditis elegans Microbiome Resource.</title>
        <authorList>
            <person name="Dirksen P."/>
            <person name="Assie A."/>
            <person name="Zimmermann J."/>
            <person name="Zhang F."/>
            <person name="Tietje A.M."/>
            <person name="Marsh S.A."/>
            <person name="Felix M.A."/>
            <person name="Shapira M."/>
            <person name="Kaleta C."/>
            <person name="Schulenburg H."/>
            <person name="Samuel B."/>
        </authorList>
    </citation>
    <scope>NUCLEOTIDE SEQUENCE [LARGE SCALE GENOMIC DNA]</scope>
    <source>
        <strain evidence="5 6">BIGb0172</strain>
    </source>
</reference>
<dbReference type="NCBIfam" id="TIGR01509">
    <property type="entry name" value="HAD-SF-IA-v3"/>
    <property type="match status" value="1"/>
</dbReference>
<evidence type="ECO:0000256" key="2">
    <source>
        <dbReference type="ARBA" id="ARBA00006171"/>
    </source>
</evidence>
<name>A0A7G5EMW1_9BURK</name>
<keyword evidence="6" id="KW-1185">Reference proteome</keyword>
<sequence>MNPNAGFDAMLFDCDGVLVDSELITNRVLCTMLNESGWVLSSEDCLQLFIGKMVRSQKALIEANTGKPLTDAWMEDFYERRNVALEQDVKAIEGVVDAIHTLHAQFKGQIACASGADRKKIVMQLRIAGLLPYFEGRIFSGHEMPRTKPYPDVYLAAAAALGADPKRCLVIEDSVTGTQAGVAAGATVWAYHPPGHAVCPQAELAAAGASQFFEHMADLPLRVASATVLAD</sequence>
<comment type="cofactor">
    <cofactor evidence="1">
        <name>Mg(2+)</name>
        <dbReference type="ChEBI" id="CHEBI:18420"/>
    </cofactor>
</comment>
<comment type="similarity">
    <text evidence="2">Belongs to the HAD-like hydrolase superfamily. CbbY/CbbZ/Gph/YieH family.</text>
</comment>
<dbReference type="GO" id="GO:0003824">
    <property type="term" value="F:catalytic activity"/>
    <property type="evidence" value="ECO:0007669"/>
    <property type="project" value="UniProtKB-ARBA"/>
</dbReference>
<dbReference type="InterPro" id="IPR006439">
    <property type="entry name" value="HAD-SF_hydro_IA"/>
</dbReference>
<dbReference type="Gene3D" id="3.40.50.1000">
    <property type="entry name" value="HAD superfamily/HAD-like"/>
    <property type="match status" value="1"/>
</dbReference>
<gene>
    <name evidence="5" type="ORF">HS961_22190</name>
</gene>
<dbReference type="AlphaFoldDB" id="A0A7G5EMW1"/>
<evidence type="ECO:0000313" key="6">
    <source>
        <dbReference type="Proteomes" id="UP000515240"/>
    </source>
</evidence>
<protein>
    <submittedName>
        <fullName evidence="5">HAD family phosphatase</fullName>
    </submittedName>
</protein>
<dbReference type="Proteomes" id="UP000515240">
    <property type="component" value="Chromosome"/>
</dbReference>
<dbReference type="InterPro" id="IPR023198">
    <property type="entry name" value="PGP-like_dom2"/>
</dbReference>
<dbReference type="PANTHER" id="PTHR46193:SF10">
    <property type="entry name" value="6-PHOSPHOGLUCONATE PHOSPHATASE"/>
    <property type="match status" value="1"/>
</dbReference>
<evidence type="ECO:0000256" key="1">
    <source>
        <dbReference type="ARBA" id="ARBA00001946"/>
    </source>
</evidence>
<proteinExistence type="inferred from homology"/>
<accession>A0A7G5EMW1</accession>
<dbReference type="InterPro" id="IPR023214">
    <property type="entry name" value="HAD_sf"/>
</dbReference>
<dbReference type="Gene3D" id="1.10.150.240">
    <property type="entry name" value="Putative phosphatase, domain 2"/>
    <property type="match status" value="1"/>
</dbReference>
<evidence type="ECO:0000256" key="4">
    <source>
        <dbReference type="ARBA" id="ARBA00022842"/>
    </source>
</evidence>
<dbReference type="SUPFAM" id="SSF56784">
    <property type="entry name" value="HAD-like"/>
    <property type="match status" value="1"/>
</dbReference>
<dbReference type="GO" id="GO:0046872">
    <property type="term" value="F:metal ion binding"/>
    <property type="evidence" value="ECO:0007669"/>
    <property type="project" value="UniProtKB-KW"/>
</dbReference>
<dbReference type="SFLD" id="SFLDS00003">
    <property type="entry name" value="Haloacid_Dehalogenase"/>
    <property type="match status" value="1"/>
</dbReference>
<evidence type="ECO:0000256" key="3">
    <source>
        <dbReference type="ARBA" id="ARBA00022723"/>
    </source>
</evidence>
<dbReference type="SFLD" id="SFLDG01129">
    <property type="entry name" value="C1.5:_HAD__Beta-PGM__Phosphata"/>
    <property type="match status" value="1"/>
</dbReference>
<dbReference type="KEGG" id="cpis:HS961_22190"/>